<reference evidence="1" key="1">
    <citation type="submission" date="2014-05" db="EMBL/GenBank/DDBJ databases">
        <authorList>
            <person name="Chronopoulou M."/>
        </authorList>
    </citation>
    <scope>NUCLEOTIDE SEQUENCE</scope>
    <source>
        <tissue evidence="1">Whole organism</tissue>
    </source>
</reference>
<dbReference type="AlphaFoldDB" id="A0A0K2SYD9"/>
<accession>A0A0K2SYD9</accession>
<protein>
    <submittedName>
        <fullName evidence="1">Uncharacterized protein</fullName>
    </submittedName>
</protein>
<proteinExistence type="predicted"/>
<organism evidence="1">
    <name type="scientific">Lepeophtheirus salmonis</name>
    <name type="common">Salmon louse</name>
    <name type="synonym">Caligus salmonis</name>
    <dbReference type="NCBI Taxonomy" id="72036"/>
    <lineage>
        <taxon>Eukaryota</taxon>
        <taxon>Metazoa</taxon>
        <taxon>Ecdysozoa</taxon>
        <taxon>Arthropoda</taxon>
        <taxon>Crustacea</taxon>
        <taxon>Multicrustacea</taxon>
        <taxon>Hexanauplia</taxon>
        <taxon>Copepoda</taxon>
        <taxon>Siphonostomatoida</taxon>
        <taxon>Caligidae</taxon>
        <taxon>Lepeophtheirus</taxon>
    </lineage>
</organism>
<dbReference type="EMBL" id="HACA01000910">
    <property type="protein sequence ID" value="CDW18271.1"/>
    <property type="molecule type" value="Transcribed_RNA"/>
</dbReference>
<name>A0A0K2SYD9_LEPSM</name>
<sequence length="44" mass="5047">MDNKLSYHISNIIVGIPYFISLREREIASKLTSIAFPIKCTFCI</sequence>
<evidence type="ECO:0000313" key="1">
    <source>
        <dbReference type="EMBL" id="CDW18271.1"/>
    </source>
</evidence>
<feature type="non-terminal residue" evidence="1">
    <location>
        <position position="44"/>
    </location>
</feature>